<dbReference type="Gene3D" id="1.20.120.1490">
    <property type="match status" value="1"/>
</dbReference>
<keyword evidence="1" id="KW-1133">Transmembrane helix</keyword>
<protein>
    <recommendedName>
        <fullName evidence="4">Periplasmic heavy metal sensor</fullName>
    </recommendedName>
</protein>
<dbReference type="InterPro" id="IPR025961">
    <property type="entry name" value="Metal_resist"/>
</dbReference>
<dbReference type="STRING" id="644282.Deba_0176"/>
<dbReference type="Proteomes" id="UP000009047">
    <property type="component" value="Chromosome"/>
</dbReference>
<dbReference type="GO" id="GO:0042597">
    <property type="term" value="C:periplasmic space"/>
    <property type="evidence" value="ECO:0007669"/>
    <property type="project" value="InterPro"/>
</dbReference>
<evidence type="ECO:0000313" key="2">
    <source>
        <dbReference type="EMBL" id="ADK83555.1"/>
    </source>
</evidence>
<dbReference type="OrthoDB" id="5523801at2"/>
<evidence type="ECO:0008006" key="4">
    <source>
        <dbReference type="Google" id="ProtNLM"/>
    </source>
</evidence>
<organism evidence="2 3">
    <name type="scientific">Desulfarculus baarsii (strain ATCC 33931 / DSM 2075 / LMG 7858 / VKM B-1802 / 2st14)</name>
    <dbReference type="NCBI Taxonomy" id="644282"/>
    <lineage>
        <taxon>Bacteria</taxon>
        <taxon>Pseudomonadati</taxon>
        <taxon>Thermodesulfobacteriota</taxon>
        <taxon>Desulfarculia</taxon>
        <taxon>Desulfarculales</taxon>
        <taxon>Desulfarculaceae</taxon>
        <taxon>Desulfarculus</taxon>
    </lineage>
</organism>
<dbReference type="EMBL" id="CP002085">
    <property type="protein sequence ID" value="ADK83555.1"/>
    <property type="molecule type" value="Genomic_DNA"/>
</dbReference>
<feature type="transmembrane region" description="Helical" evidence="1">
    <location>
        <begin position="6"/>
        <end position="24"/>
    </location>
</feature>
<dbReference type="Pfam" id="PF13801">
    <property type="entry name" value="Metal_resist"/>
    <property type="match status" value="1"/>
</dbReference>
<evidence type="ECO:0000256" key="1">
    <source>
        <dbReference type="SAM" id="Phobius"/>
    </source>
</evidence>
<sequence>MTAIWWAAGALGVLALAAGLLALWRRGRAGRPIRGYLDLIDDLSPAQRAQVEAIRREFLPRVEAIRAGLRGRRALLAELLFAEPIDRPAIDQAVAEILADQAALERQVIEHIIEERELLDPAQRRQFHDIIVGQFSGGGLGVHDVRAAGRPLKRR</sequence>
<dbReference type="InterPro" id="IPR012899">
    <property type="entry name" value="LTXXQ"/>
</dbReference>
<keyword evidence="1" id="KW-0812">Transmembrane</keyword>
<reference evidence="2 3" key="1">
    <citation type="journal article" date="2010" name="Stand. Genomic Sci.">
        <title>Complete genome sequence of Desulfarculus baarsii type strain (2st14).</title>
        <authorList>
            <person name="Sun H."/>
            <person name="Spring S."/>
            <person name="Lapidus A."/>
            <person name="Davenport K."/>
            <person name="Del Rio T.G."/>
            <person name="Tice H."/>
            <person name="Nolan M."/>
            <person name="Copeland A."/>
            <person name="Cheng J.F."/>
            <person name="Lucas S."/>
            <person name="Tapia R."/>
            <person name="Goodwin L."/>
            <person name="Pitluck S."/>
            <person name="Ivanova N."/>
            <person name="Pagani I."/>
            <person name="Mavromatis K."/>
            <person name="Ovchinnikova G."/>
            <person name="Pati A."/>
            <person name="Chen A."/>
            <person name="Palaniappan K."/>
            <person name="Hauser L."/>
            <person name="Chang Y.J."/>
            <person name="Jeffries C.D."/>
            <person name="Detter J.C."/>
            <person name="Han C."/>
            <person name="Rohde M."/>
            <person name="Brambilla E."/>
            <person name="Goker M."/>
            <person name="Woyke T."/>
            <person name="Bristow J."/>
            <person name="Eisen J.A."/>
            <person name="Markowitz V."/>
            <person name="Hugenholtz P."/>
            <person name="Kyrpides N.C."/>
            <person name="Klenk H.P."/>
            <person name="Land M."/>
        </authorList>
    </citation>
    <scope>NUCLEOTIDE SEQUENCE [LARGE SCALE GENOMIC DNA]</scope>
    <source>
        <strain evidence="3">ATCC 33931 / DSM 2075 / LMG 7858 / VKM B-1802 / 2st14</strain>
    </source>
</reference>
<dbReference type="CDD" id="cd09916">
    <property type="entry name" value="CpxP_like"/>
    <property type="match status" value="1"/>
</dbReference>
<keyword evidence="3" id="KW-1185">Reference proteome</keyword>
<name>E1QDN6_DESB2</name>
<dbReference type="AlphaFoldDB" id="E1QDN6"/>
<evidence type="ECO:0000313" key="3">
    <source>
        <dbReference type="Proteomes" id="UP000009047"/>
    </source>
</evidence>
<accession>E1QDN6</accession>
<dbReference type="RefSeq" id="WP_013257011.1">
    <property type="nucleotide sequence ID" value="NC_014365.1"/>
</dbReference>
<gene>
    <name evidence="2" type="ordered locus">Deba_0176</name>
</gene>
<proteinExistence type="predicted"/>
<dbReference type="HOGENOM" id="CLU_1626235_0_0_7"/>
<keyword evidence="1" id="KW-0472">Membrane</keyword>
<dbReference type="eggNOG" id="COG3678">
    <property type="taxonomic scope" value="Bacteria"/>
</dbReference>
<dbReference type="KEGG" id="dbr:Deba_0176"/>